<name>A0A4Z0D896_9FIRM</name>
<dbReference type="GO" id="GO:0005886">
    <property type="term" value="C:plasma membrane"/>
    <property type="evidence" value="ECO:0007669"/>
    <property type="project" value="UniProtKB-SubCell"/>
</dbReference>
<protein>
    <submittedName>
        <fullName evidence="10">DMT family transporter</fullName>
    </submittedName>
</protein>
<dbReference type="SUPFAM" id="SSF103481">
    <property type="entry name" value="Multidrug resistance efflux transporter EmrE"/>
    <property type="match status" value="2"/>
</dbReference>
<keyword evidence="11" id="KW-1185">Reference proteome</keyword>
<feature type="domain" description="EamA" evidence="9">
    <location>
        <begin position="159"/>
        <end position="289"/>
    </location>
</feature>
<reference evidence="10 11" key="1">
    <citation type="submission" date="2019-03" db="EMBL/GenBank/DDBJ databases">
        <title>Draft genome sequence data and analysis of a Fermenting Bacterium, Soehngenia longevitae strain 1933PT, isolated from petroleum reservoir in Azerbaijan.</title>
        <authorList>
            <person name="Grouzdev D.S."/>
            <person name="Bidzhieva S.K."/>
            <person name="Sokolova D.S."/>
            <person name="Tourova T.P."/>
            <person name="Poltaraus A.B."/>
            <person name="Nazina T.N."/>
        </authorList>
    </citation>
    <scope>NUCLEOTIDE SEQUENCE [LARGE SCALE GENOMIC DNA]</scope>
    <source>
        <strain evidence="10 11">1933P</strain>
    </source>
</reference>
<feature type="transmembrane region" description="Helical" evidence="8">
    <location>
        <begin position="35"/>
        <end position="55"/>
    </location>
</feature>
<gene>
    <name evidence="10" type="ORF">E4100_03255</name>
</gene>
<evidence type="ECO:0000256" key="1">
    <source>
        <dbReference type="ARBA" id="ARBA00004651"/>
    </source>
</evidence>
<feature type="transmembrane region" description="Helical" evidence="8">
    <location>
        <begin position="12"/>
        <end position="29"/>
    </location>
</feature>
<feature type="transmembrane region" description="Helical" evidence="8">
    <location>
        <begin position="131"/>
        <end position="148"/>
    </location>
</feature>
<dbReference type="InterPro" id="IPR037185">
    <property type="entry name" value="EmrE-like"/>
</dbReference>
<sequence>MKKNDNKFINAVFYAILAAAFYGISTPFSKILLDVLSPTFLSALLYLGAGFGMLSTKLLTLNVKSKSEASLDKKDFPYIVAMVVLDILAPILLMIGLVRTSPSTVSLLNNFEIVATSVIALIIFNEQIGKKMWLAIGLITLSSIILSIDTLGEISLSVGAIFVLLATVSWGLENNYTRKLSIKNPIDIVIIKGLGSGLGALIIAMYLQAIELNYTYIIAALFLGFIAYGLSIYMYIRAQRDLGAARTSSYYAIAPFIGVLTSWILFDEAINLRFIFALAIMIIGVYFTIAENHEHEHEHKELVHEHAHKHDDLHHNHVHNYEVKGYHSHEHKHEKLVHSHPHTPDIHHKHSH</sequence>
<feature type="region of interest" description="Disordered" evidence="7">
    <location>
        <begin position="329"/>
        <end position="352"/>
    </location>
</feature>
<dbReference type="PANTHER" id="PTHR42920">
    <property type="entry name" value="OS03G0707200 PROTEIN-RELATED"/>
    <property type="match status" value="1"/>
</dbReference>
<keyword evidence="5 8" id="KW-1133">Transmembrane helix</keyword>
<dbReference type="PANTHER" id="PTHR42920:SF11">
    <property type="entry name" value="INNER MEMBRANE PROTEIN YTFF"/>
    <property type="match status" value="1"/>
</dbReference>
<evidence type="ECO:0000256" key="2">
    <source>
        <dbReference type="ARBA" id="ARBA00007362"/>
    </source>
</evidence>
<evidence type="ECO:0000313" key="10">
    <source>
        <dbReference type="EMBL" id="TFZ41129.1"/>
    </source>
</evidence>
<evidence type="ECO:0000313" key="11">
    <source>
        <dbReference type="Proteomes" id="UP000298381"/>
    </source>
</evidence>
<evidence type="ECO:0000256" key="4">
    <source>
        <dbReference type="ARBA" id="ARBA00022692"/>
    </source>
</evidence>
<comment type="caution">
    <text evidence="10">The sequence shown here is derived from an EMBL/GenBank/DDBJ whole genome shotgun (WGS) entry which is preliminary data.</text>
</comment>
<feature type="transmembrane region" description="Helical" evidence="8">
    <location>
        <begin position="272"/>
        <end position="290"/>
    </location>
</feature>
<feature type="transmembrane region" description="Helical" evidence="8">
    <location>
        <begin position="184"/>
        <end position="208"/>
    </location>
</feature>
<feature type="transmembrane region" description="Helical" evidence="8">
    <location>
        <begin position="214"/>
        <end position="236"/>
    </location>
</feature>
<dbReference type="Proteomes" id="UP000298381">
    <property type="component" value="Unassembled WGS sequence"/>
</dbReference>
<feature type="transmembrane region" description="Helical" evidence="8">
    <location>
        <begin position="76"/>
        <end position="98"/>
    </location>
</feature>
<keyword evidence="6 8" id="KW-0472">Membrane</keyword>
<proteinExistence type="inferred from homology"/>
<dbReference type="Pfam" id="PF00892">
    <property type="entry name" value="EamA"/>
    <property type="match status" value="2"/>
</dbReference>
<evidence type="ECO:0000256" key="8">
    <source>
        <dbReference type="SAM" id="Phobius"/>
    </source>
</evidence>
<keyword evidence="3" id="KW-1003">Cell membrane</keyword>
<feature type="transmembrane region" description="Helical" evidence="8">
    <location>
        <begin position="154"/>
        <end position="172"/>
    </location>
</feature>
<accession>A0A4Z0D896</accession>
<dbReference type="InterPro" id="IPR000620">
    <property type="entry name" value="EamA_dom"/>
</dbReference>
<evidence type="ECO:0000256" key="5">
    <source>
        <dbReference type="ARBA" id="ARBA00022989"/>
    </source>
</evidence>
<dbReference type="AlphaFoldDB" id="A0A4Z0D896"/>
<keyword evidence="4 8" id="KW-0812">Transmembrane</keyword>
<feature type="transmembrane region" description="Helical" evidence="8">
    <location>
        <begin position="248"/>
        <end position="266"/>
    </location>
</feature>
<evidence type="ECO:0000259" key="9">
    <source>
        <dbReference type="Pfam" id="PF00892"/>
    </source>
</evidence>
<dbReference type="RefSeq" id="WP_135270610.1">
    <property type="nucleotide sequence ID" value="NZ_SRIB01000003.1"/>
</dbReference>
<evidence type="ECO:0000256" key="3">
    <source>
        <dbReference type="ARBA" id="ARBA00022475"/>
    </source>
</evidence>
<feature type="domain" description="EamA" evidence="9">
    <location>
        <begin position="11"/>
        <end position="147"/>
    </location>
</feature>
<feature type="compositionally biased region" description="Basic and acidic residues" evidence="7">
    <location>
        <begin position="329"/>
        <end position="346"/>
    </location>
</feature>
<evidence type="ECO:0000256" key="7">
    <source>
        <dbReference type="SAM" id="MobiDB-lite"/>
    </source>
</evidence>
<dbReference type="OrthoDB" id="9794287at2"/>
<organism evidence="10 11">
    <name type="scientific">Soehngenia longivitae</name>
    <dbReference type="NCBI Taxonomy" id="2562294"/>
    <lineage>
        <taxon>Bacteria</taxon>
        <taxon>Bacillati</taxon>
        <taxon>Bacillota</taxon>
        <taxon>Tissierellia</taxon>
        <taxon>Tissierellales</taxon>
        <taxon>Tissierellaceae</taxon>
        <taxon>Soehngenia</taxon>
    </lineage>
</organism>
<evidence type="ECO:0000256" key="6">
    <source>
        <dbReference type="ARBA" id="ARBA00023136"/>
    </source>
</evidence>
<dbReference type="InterPro" id="IPR051258">
    <property type="entry name" value="Diverse_Substrate_Transporter"/>
</dbReference>
<comment type="similarity">
    <text evidence="2">Belongs to the EamA transporter family.</text>
</comment>
<feature type="transmembrane region" description="Helical" evidence="8">
    <location>
        <begin position="104"/>
        <end position="124"/>
    </location>
</feature>
<comment type="subcellular location">
    <subcellularLocation>
        <location evidence="1">Cell membrane</location>
        <topology evidence="1">Multi-pass membrane protein</topology>
    </subcellularLocation>
</comment>
<dbReference type="EMBL" id="SRIB01000003">
    <property type="protein sequence ID" value="TFZ41129.1"/>
    <property type="molecule type" value="Genomic_DNA"/>
</dbReference>